<protein>
    <recommendedName>
        <fullName evidence="4">DUF222 domain-containing protein</fullName>
    </recommendedName>
</protein>
<proteinExistence type="predicted"/>
<gene>
    <name evidence="2" type="ORF">M6D93_12280</name>
</gene>
<evidence type="ECO:0000313" key="2">
    <source>
        <dbReference type="EMBL" id="UQX87080.1"/>
    </source>
</evidence>
<feature type="region of interest" description="Disordered" evidence="1">
    <location>
        <begin position="98"/>
        <end position="120"/>
    </location>
</feature>
<accession>A0ABY4QTT5</accession>
<reference evidence="2" key="1">
    <citation type="journal article" date="2018" name="Int. J. Syst. Evol. Microbiol.">
        <title>Jatrophihabitans telluris sp. nov., isolated from sediment soil of lava forest wetlands and the emended description of the genus Jatrophihabitans.</title>
        <authorList>
            <person name="Lee K.C."/>
            <person name="Suh M.K."/>
            <person name="Eom M.K."/>
            <person name="Kim K.K."/>
            <person name="Kim J.S."/>
            <person name="Kim D.S."/>
            <person name="Ko S.H."/>
            <person name="Shin Y.K."/>
            <person name="Lee J.S."/>
        </authorList>
    </citation>
    <scope>NUCLEOTIDE SEQUENCE</scope>
    <source>
        <strain evidence="2">N237</strain>
    </source>
</reference>
<evidence type="ECO:0008006" key="4">
    <source>
        <dbReference type="Google" id="ProtNLM"/>
    </source>
</evidence>
<evidence type="ECO:0000313" key="3">
    <source>
        <dbReference type="Proteomes" id="UP001056336"/>
    </source>
</evidence>
<sequence>MAPPKEPDMTESISTTWSDERDAAFFGITTELAAGFDKDTALLASVLAGNDLTEQIERVLDDLLVAESWEPLALRSIARSAPHDRDLVAVPVTASRMTAVPDDPQRPSCDVVDQSRSVLP</sequence>
<name>A0ABY4QTT5_9ACTN</name>
<keyword evidence="3" id="KW-1185">Reference proteome</keyword>
<organism evidence="2 3">
    <name type="scientific">Jatrophihabitans telluris</name>
    <dbReference type="NCBI Taxonomy" id="2038343"/>
    <lineage>
        <taxon>Bacteria</taxon>
        <taxon>Bacillati</taxon>
        <taxon>Actinomycetota</taxon>
        <taxon>Actinomycetes</taxon>
        <taxon>Jatrophihabitantales</taxon>
        <taxon>Jatrophihabitantaceae</taxon>
        <taxon>Jatrophihabitans</taxon>
    </lineage>
</organism>
<dbReference type="EMBL" id="CP097332">
    <property type="protein sequence ID" value="UQX87080.1"/>
    <property type="molecule type" value="Genomic_DNA"/>
</dbReference>
<reference evidence="2" key="2">
    <citation type="submission" date="2022-05" db="EMBL/GenBank/DDBJ databases">
        <authorList>
            <person name="Kim J.-S."/>
            <person name="Lee K."/>
            <person name="Suh M."/>
            <person name="Eom M."/>
            <person name="Kim J.-S."/>
            <person name="Kim D.-S."/>
            <person name="Ko S.-H."/>
            <person name="Shin Y."/>
            <person name="Lee J.-S."/>
        </authorList>
    </citation>
    <scope>NUCLEOTIDE SEQUENCE</scope>
    <source>
        <strain evidence="2">N237</strain>
    </source>
</reference>
<dbReference type="Proteomes" id="UP001056336">
    <property type="component" value="Chromosome"/>
</dbReference>
<dbReference type="RefSeq" id="WP_249769519.1">
    <property type="nucleotide sequence ID" value="NZ_CP097332.1"/>
</dbReference>
<evidence type="ECO:0000256" key="1">
    <source>
        <dbReference type="SAM" id="MobiDB-lite"/>
    </source>
</evidence>